<dbReference type="InterPro" id="IPR000719">
    <property type="entry name" value="Prot_kinase_dom"/>
</dbReference>
<keyword evidence="7" id="KW-0808">Transferase</keyword>
<keyword evidence="5" id="KW-0723">Serine/threonine-protein kinase</keyword>
<sequence length="2445" mass="258118">MSGGAAEKQSSTPSSLFLSPPAPVSKNGSSSDSSVGEKLGSAATDAGPGRTEEYRRRRHTMDKDSRGAAAATTTTTTEHRFFRRSVICDSNATALELPGLPLSVPQPGAPAAVPQSAPAEPHREETLTAAVASQVAQQAPPTAAPGDQAASGPAAPTVPSSTNKDRPVPQPSLVGSKEEPPPAKIGSGSGGGGSAKEPQEERGQQQDDIEELETKAVGMSNDGRFLKFDIEIGRGSFKTVYKGLDTETTVEVAWCELQDRKLTKSERQRFKEEAEMLKGLQHPNIVRFYDSWESTVKGKKCIVLVTELMTSGTLKTYLKRFKVMKIKVLRSWCRQILKGLQFLHTRTPPIIHRDLKCDNIFITGPTGSVKIGDLGLATLKRASFAKSVIGTPEFMAPEMYEEKYDESVDVYAFGMCMLEMATSEYPYSECQNAAQIYRRVTSGVKPASFDKVAIPEVKEIIEGCIRQNKDERYSIKDLLNHAFFQEETGVRVELAEEDDGEKIAIKLWLRIEDIKKLKGKYKDNEAIEFSFDLERDVPEDVAQEMVESGYVCEGDHKTMAKAIKDRVSLIKRKREQRQLVREEQEKRKQEESNLRQQVEQQSSASQTGIKQLPSASTGIPTAPATSASVSTQVEPEEPEADQHQQLQFQQPSISVLSDGTVDSGQGSSVFTDSRVSSQQTVSYGSQHEQAHSAGTVPGHTAATVQAQSQPHGVYPPSSMAQGQSQGQPSSSSLAGVPSSQPIQHPQQQGIQQTALPQQTVQYSLTQTATSSEATTAQPMIQPQTSQVLPQVSTGKQLPVSQPAPTVQGEPHISIATQPSVVPVHSGAHFLPVGQPLPTSLLPQYPVSQIPISTPHVSTAQTGFSSLPITMAAGINQPLLTLASSATSAAIPGASTVVPSQLPTLLHPVTQLPSQVHPQLLQSAVQSMGIPANLGQAAEVTLPSGDVLYQGFPPRLPTQYPGDSNIAPSSNMASVCIHSTVLSPPMPTEALATPGYFPPVVQPYVESNLLVPMGVVGGQVQVSQPAVSLAQPPTTSSQQAVLESTQGVSQVAPPEPVPVTQPQPIQPVNLVSSVDSAHSDVASGMSDGNENAPSSSGRHEGRTTKRHYRKSVRSRSRHEKTSRPKLRILNVSNKGDRVVECQLETHNRKMVTFKFDLDGDNPEEIATIMVNNDFILAIERESFVDQVREIIEKADEMLSEDVSVEPEGDQGLEGLQGKDDYGFSGSQKLEGEFKKPIPASSMPQQIGVPASSLTQVVHSAGRRFIVSPVPESRLRESKVFTSEISDTVATPTSQGPGMNLSHSASSLSLQQAFSELKRAQMTEGPSTAPPDFSQMGPTFPPFLASTAGGPPTTAAPTPSISVPITSSPLNDVSTSVVQPEVIAPTEKGIAGVATSTRVVTSSGLSEPPVSESPILSSVVSSITVPAVVSVPTTSHPVQASTSGSTVPSIGTFCPITVPTTSASALGSAAASGAKPPNMFSQQAVGSTPETATVTSVSATTLLPSIVSQPSLLSSTSATTIAETVVSAQLLDKTPNSSATGLALSFSAPSSSSPGIGVATSVSQPGGLHPLAIPSSVASIPVLAQATGPISTPLLPQVPSIPPLIQPVSSVPAVQQTLIHSQPQPALLLSQPHMHCPEIDTDTQPKAPGIDDIKTLEEKLRSLFSEHSSSGAQHASVSLETSLVVETTVTPGIPTTAVAPSKLMTSTTSTCLPPTNLPLGTTGLSGMPVVTPGQVSTPGSYISAPVTTASGMKPGTAPSKASLTKAPVLSVGTELPAGTLPSEHLPPFPGPSLTQSQQPLEDLDAQLKRTLSPETLTVTSASGPVSVVAPTAATEAGAQPQKDVSQGTEGLVPVTSPGAGVLKMGRFQVSIAKDDAQKESKDKSEDAKSVHFESSTSESSVLSSSSPESTLVKPEPNGITIPGISSDVPDSTHKTPASEAKLEARQPTKVGRFQVTTTANKVGRFSVSRTEEKITEAKKEGSETSPFRDLEQAVLPAVIPKKEKPELSEPSHLNGPSSDLEAAFLGRDVDDGSGSPHSPHQLCSKSLPPQTLSQSLSNSFNSSYMSSDNESDIEDEDLKLELRRLREKHLKEIQDLQSRQKHEIESLYTKLGKVPPAVIIPPAAPLSGRRRRPTKSKGSKSSRSSSLGNKSPQLSGNLSGQSTASVLHPQQTLHPPGNLPDTGQNQLLQPLKPSPSSDNLYSAFTSDGAISVPSLLGPGQGCAKFNCASEQVTFKPGGRRTRFLSTPCLALWKMVKKVCPCNQLCMCPPAEPKSGTSSTNTVGGTVNIQAAQAQPPAITSSRKGTFTDDLHKLVDNWARDAMNLSGRRGSKGHMNYELFCSQGPGMARKFSAPGQLCISMNSNLGGSAPISAASATSLGHFTKSMCPPQQYGFPPTTFGPQWSGTGGPAPQPLGQFQPVGTASLQNFNISNLQKSISNPPGSNLRTT</sequence>
<dbReference type="PANTHER" id="PTHR13902">
    <property type="entry name" value="SERINE/THREONINE-PROTEIN KINASE WNK WITH NO LYSINE -RELATED"/>
    <property type="match status" value="1"/>
</dbReference>
<protein>
    <recommendedName>
        <fullName evidence="3">non-specific serine/threonine protein kinase</fullName>
        <ecNumber evidence="3">2.7.11.1</ecNumber>
    </recommendedName>
</protein>
<dbReference type="InterPro" id="IPR024678">
    <property type="entry name" value="Kinase_OSR1/WNK_CCT"/>
</dbReference>
<dbReference type="Pfam" id="PF24889">
    <property type="entry name" value="CCTL2_WNK"/>
    <property type="match status" value="1"/>
</dbReference>
<dbReference type="CDD" id="cd14030">
    <property type="entry name" value="STKc_WNK1"/>
    <property type="match status" value="1"/>
</dbReference>
<dbReference type="RefSeq" id="XP_021104926.1">
    <property type="nucleotide sequence ID" value="XM_021249267.1"/>
</dbReference>
<dbReference type="InterPro" id="IPR011009">
    <property type="entry name" value="Kinase-like_dom_sf"/>
</dbReference>
<evidence type="ECO:0000313" key="16">
    <source>
        <dbReference type="RefSeq" id="XP_021104926.1"/>
    </source>
</evidence>
<feature type="compositionally biased region" description="Basic and acidic residues" evidence="13">
    <location>
        <begin position="578"/>
        <end position="593"/>
    </location>
</feature>
<dbReference type="Pfam" id="PF00069">
    <property type="entry name" value="Pkinase"/>
    <property type="match status" value="1"/>
</dbReference>
<dbReference type="Pfam" id="PF12202">
    <property type="entry name" value="OSR1_C"/>
    <property type="match status" value="1"/>
</dbReference>
<comment type="catalytic activity">
    <reaction evidence="12">
        <text>L-seryl-[protein] + ATP = O-phospho-L-seryl-[protein] + ADP + H(+)</text>
        <dbReference type="Rhea" id="RHEA:17989"/>
        <dbReference type="Rhea" id="RHEA-COMP:9863"/>
        <dbReference type="Rhea" id="RHEA-COMP:11604"/>
        <dbReference type="ChEBI" id="CHEBI:15378"/>
        <dbReference type="ChEBI" id="CHEBI:29999"/>
        <dbReference type="ChEBI" id="CHEBI:30616"/>
        <dbReference type="ChEBI" id="CHEBI:83421"/>
        <dbReference type="ChEBI" id="CHEBI:456216"/>
        <dbReference type="EC" id="2.7.11.1"/>
    </reaction>
</comment>
<dbReference type="GO" id="GO:0005737">
    <property type="term" value="C:cytoplasm"/>
    <property type="evidence" value="ECO:0007669"/>
    <property type="project" value="UniProtKB-SubCell"/>
</dbReference>
<evidence type="ECO:0000256" key="5">
    <source>
        <dbReference type="ARBA" id="ARBA00022527"/>
    </source>
</evidence>
<evidence type="ECO:0000256" key="4">
    <source>
        <dbReference type="ARBA" id="ARBA00022490"/>
    </source>
</evidence>
<dbReference type="Gene3D" id="3.10.20.90">
    <property type="entry name" value="Phosphatidylinositol 3-kinase Catalytic Subunit, Chain A, domain 1"/>
    <property type="match status" value="2"/>
</dbReference>
<feature type="compositionally biased region" description="Polar residues" evidence="13">
    <location>
        <begin position="1030"/>
        <end position="1048"/>
    </location>
</feature>
<feature type="compositionally biased region" description="Low complexity" evidence="13">
    <location>
        <begin position="129"/>
        <end position="150"/>
    </location>
</feature>
<feature type="compositionally biased region" description="Polar residues" evidence="13">
    <location>
        <begin position="2150"/>
        <end position="2171"/>
    </location>
</feature>
<dbReference type="GO" id="GO:0004674">
    <property type="term" value="F:protein serine/threonine kinase activity"/>
    <property type="evidence" value="ECO:0007669"/>
    <property type="project" value="UniProtKB-KW"/>
</dbReference>
<dbReference type="SUPFAM" id="SSF56112">
    <property type="entry name" value="Protein kinase-like (PK-like)"/>
    <property type="match status" value="1"/>
</dbReference>
<accession>A0AAX6S6T6</accession>
<dbReference type="FunFam" id="3.10.20.90:FF:000012">
    <property type="entry name" value="Serine/threonine-protein kinase WNK1 isoform 2"/>
    <property type="match status" value="1"/>
</dbReference>
<feature type="region of interest" description="Disordered" evidence="13">
    <location>
        <begin position="1831"/>
        <end position="1855"/>
    </location>
</feature>
<reference evidence="16" key="1">
    <citation type="submission" date="2025-08" db="UniProtKB">
        <authorList>
            <consortium name="RefSeq"/>
        </authorList>
    </citation>
    <scope>IDENTIFICATION</scope>
</reference>
<feature type="region of interest" description="Disordered" evidence="13">
    <location>
        <begin position="2024"/>
        <end position="2072"/>
    </location>
</feature>
<dbReference type="Gene3D" id="1.10.510.10">
    <property type="entry name" value="Transferase(Phosphotransferase) domain 1"/>
    <property type="match status" value="1"/>
</dbReference>
<keyword evidence="6" id="KW-0597">Phosphoprotein</keyword>
<feature type="region of interest" description="Disordered" evidence="13">
    <location>
        <begin position="2116"/>
        <end position="2200"/>
    </location>
</feature>
<keyword evidence="4" id="KW-0963">Cytoplasm</keyword>
<feature type="region of interest" description="Disordered" evidence="13">
    <location>
        <begin position="1970"/>
        <end position="1989"/>
    </location>
</feature>
<feature type="region of interest" description="Disordered" evidence="13">
    <location>
        <begin position="1078"/>
        <end position="1125"/>
    </location>
</feature>
<proteinExistence type="predicted"/>
<feature type="compositionally biased region" description="Basic and acidic residues" evidence="13">
    <location>
        <begin position="50"/>
        <end position="66"/>
    </location>
</feature>
<dbReference type="InterPro" id="IPR056865">
    <property type="entry name" value="CCTL2_WNK"/>
</dbReference>
<dbReference type="PROSITE" id="PS50011">
    <property type="entry name" value="PROTEIN_KINASE_DOM"/>
    <property type="match status" value="1"/>
</dbReference>
<evidence type="ECO:0000256" key="2">
    <source>
        <dbReference type="ARBA" id="ARBA00004496"/>
    </source>
</evidence>
<evidence type="ECO:0000256" key="13">
    <source>
        <dbReference type="SAM" id="MobiDB-lite"/>
    </source>
</evidence>
<feature type="compositionally biased region" description="Polar residues" evidence="13">
    <location>
        <begin position="1085"/>
        <end position="1095"/>
    </location>
</feature>
<feature type="region of interest" description="Disordered" evidence="13">
    <location>
        <begin position="1"/>
        <end position="84"/>
    </location>
</feature>
<dbReference type="Gene3D" id="3.30.200.20">
    <property type="entry name" value="Phosphorylase Kinase, domain 1"/>
    <property type="match status" value="1"/>
</dbReference>
<evidence type="ECO:0000259" key="14">
    <source>
        <dbReference type="PROSITE" id="PS50011"/>
    </source>
</evidence>
<comment type="subcellular location">
    <subcellularLocation>
        <location evidence="2">Cytoplasm</location>
    </subcellularLocation>
</comment>
<dbReference type="InterPro" id="IPR008271">
    <property type="entry name" value="Ser/Thr_kinase_AS"/>
</dbReference>
<feature type="compositionally biased region" description="Low complexity" evidence="13">
    <location>
        <begin position="10"/>
        <end position="41"/>
    </location>
</feature>
<keyword evidence="8" id="KW-0547">Nucleotide-binding</keyword>
<keyword evidence="9 16" id="KW-0418">Kinase</keyword>
<feature type="compositionally biased region" description="Low complexity" evidence="13">
    <location>
        <begin position="2042"/>
        <end position="2066"/>
    </location>
</feature>
<dbReference type="GO" id="GO:0005524">
    <property type="term" value="F:ATP binding"/>
    <property type="evidence" value="ECO:0007669"/>
    <property type="project" value="UniProtKB-KW"/>
</dbReference>
<dbReference type="PROSITE" id="PS00108">
    <property type="entry name" value="PROTEIN_KINASE_ST"/>
    <property type="match status" value="1"/>
</dbReference>
<feature type="region of interest" description="Disordered" evidence="13">
    <location>
        <begin position="1871"/>
        <end position="1946"/>
    </location>
</feature>
<evidence type="ECO:0000256" key="10">
    <source>
        <dbReference type="ARBA" id="ARBA00022840"/>
    </source>
</evidence>
<feature type="compositionally biased region" description="Polar residues" evidence="13">
    <location>
        <begin position="594"/>
        <end position="633"/>
    </location>
</feature>
<dbReference type="GeneID" id="101703182"/>
<keyword evidence="15" id="KW-1185">Reference proteome</keyword>
<feature type="region of interest" description="Disordered" evidence="13">
    <location>
        <begin position="97"/>
        <end position="207"/>
    </location>
</feature>
<evidence type="ECO:0000256" key="6">
    <source>
        <dbReference type="ARBA" id="ARBA00022553"/>
    </source>
</evidence>
<dbReference type="SMART" id="SM00220">
    <property type="entry name" value="S_TKc"/>
    <property type="match status" value="1"/>
</dbReference>
<name>A0AAX6S6T6_HETGA</name>
<dbReference type="Proteomes" id="UP000694906">
    <property type="component" value="Unplaced"/>
</dbReference>
<feature type="compositionally biased region" description="Polar residues" evidence="13">
    <location>
        <begin position="2179"/>
        <end position="2200"/>
    </location>
</feature>
<comment type="cofactor">
    <cofactor evidence="1">
        <name>Mg(2+)</name>
        <dbReference type="ChEBI" id="CHEBI:18420"/>
    </cofactor>
</comment>
<feature type="compositionally biased region" description="Basic residues" evidence="13">
    <location>
        <begin position="1103"/>
        <end position="1125"/>
    </location>
</feature>
<feature type="compositionally biased region" description="Low complexity" evidence="13">
    <location>
        <begin position="715"/>
        <end position="752"/>
    </location>
</feature>
<evidence type="ECO:0000256" key="9">
    <source>
        <dbReference type="ARBA" id="ARBA00022777"/>
    </source>
</evidence>
<evidence type="ECO:0000256" key="7">
    <source>
        <dbReference type="ARBA" id="ARBA00022679"/>
    </source>
</evidence>
<feature type="compositionally biased region" description="Low complexity" evidence="13">
    <location>
        <begin position="1892"/>
        <end position="1910"/>
    </location>
</feature>
<evidence type="ECO:0000256" key="3">
    <source>
        <dbReference type="ARBA" id="ARBA00012513"/>
    </source>
</evidence>
<keyword evidence="10" id="KW-0067">ATP-binding</keyword>
<feature type="region of interest" description="Disordered" evidence="13">
    <location>
        <begin position="1029"/>
        <end position="1063"/>
    </location>
</feature>
<dbReference type="EC" id="2.7.11.1" evidence="3"/>
<dbReference type="InterPro" id="IPR050588">
    <property type="entry name" value="WNK_Ser-Thr_kinase"/>
</dbReference>
<feature type="compositionally biased region" description="Pro residues" evidence="13">
    <location>
        <begin position="1052"/>
        <end position="1063"/>
    </location>
</feature>
<evidence type="ECO:0000256" key="11">
    <source>
        <dbReference type="ARBA" id="ARBA00047899"/>
    </source>
</evidence>
<feature type="compositionally biased region" description="Low complexity" evidence="13">
    <location>
        <begin position="2139"/>
        <end position="2149"/>
    </location>
</feature>
<feature type="region of interest" description="Disordered" evidence="13">
    <location>
        <begin position="1772"/>
        <end position="1794"/>
    </location>
</feature>
<evidence type="ECO:0000256" key="12">
    <source>
        <dbReference type="ARBA" id="ARBA00048679"/>
    </source>
</evidence>
<feature type="compositionally biased region" description="Polar residues" evidence="13">
    <location>
        <begin position="643"/>
        <end position="687"/>
    </location>
</feature>
<gene>
    <name evidence="16" type="primary">Wnk1</name>
</gene>
<evidence type="ECO:0000256" key="8">
    <source>
        <dbReference type="ARBA" id="ARBA00022741"/>
    </source>
</evidence>
<feature type="region of interest" description="Disordered" evidence="13">
    <location>
        <begin position="578"/>
        <end position="752"/>
    </location>
</feature>
<dbReference type="FunFam" id="3.10.20.90:FF:000007">
    <property type="entry name" value="Serine/threonine-protein kinase WNK1 isoform 1"/>
    <property type="match status" value="1"/>
</dbReference>
<evidence type="ECO:0000256" key="1">
    <source>
        <dbReference type="ARBA" id="ARBA00001946"/>
    </source>
</evidence>
<dbReference type="CTD" id="65125"/>
<feature type="compositionally biased region" description="Basic and acidic residues" evidence="13">
    <location>
        <begin position="1871"/>
        <end position="1889"/>
    </location>
</feature>
<comment type="catalytic activity">
    <reaction evidence="11">
        <text>L-threonyl-[protein] + ATP = O-phospho-L-threonyl-[protein] + ADP + H(+)</text>
        <dbReference type="Rhea" id="RHEA:46608"/>
        <dbReference type="Rhea" id="RHEA-COMP:11060"/>
        <dbReference type="Rhea" id="RHEA-COMP:11605"/>
        <dbReference type="ChEBI" id="CHEBI:15378"/>
        <dbReference type="ChEBI" id="CHEBI:30013"/>
        <dbReference type="ChEBI" id="CHEBI:30616"/>
        <dbReference type="ChEBI" id="CHEBI:61977"/>
        <dbReference type="ChEBI" id="CHEBI:456216"/>
        <dbReference type="EC" id="2.7.11.1"/>
    </reaction>
</comment>
<organism evidence="15 16">
    <name type="scientific">Heterocephalus glaber</name>
    <name type="common">Naked mole rat</name>
    <dbReference type="NCBI Taxonomy" id="10181"/>
    <lineage>
        <taxon>Eukaryota</taxon>
        <taxon>Metazoa</taxon>
        <taxon>Chordata</taxon>
        <taxon>Craniata</taxon>
        <taxon>Vertebrata</taxon>
        <taxon>Euteleostomi</taxon>
        <taxon>Mammalia</taxon>
        <taxon>Eutheria</taxon>
        <taxon>Euarchontoglires</taxon>
        <taxon>Glires</taxon>
        <taxon>Rodentia</taxon>
        <taxon>Hystricomorpha</taxon>
        <taxon>Bathyergidae</taxon>
        <taxon>Heterocephalus</taxon>
    </lineage>
</organism>
<dbReference type="FunFam" id="3.30.200.20:FF:000494">
    <property type="entry name" value="serine/threonine-protein kinase WNK2 isoform X2"/>
    <property type="match status" value="1"/>
</dbReference>
<dbReference type="FunFam" id="1.10.510.10:FF:000006">
    <property type="entry name" value="Serine/threonine-protein kinase WNK1 isoform 2"/>
    <property type="match status" value="1"/>
</dbReference>
<feature type="compositionally biased region" description="Basic residues" evidence="13">
    <location>
        <begin position="2126"/>
        <end position="2138"/>
    </location>
</feature>
<feature type="compositionally biased region" description="Low complexity" evidence="13">
    <location>
        <begin position="103"/>
        <end position="119"/>
    </location>
</feature>
<feature type="domain" description="Protein kinase" evidence="14">
    <location>
        <begin position="226"/>
        <end position="484"/>
    </location>
</feature>
<evidence type="ECO:0000313" key="15">
    <source>
        <dbReference type="Proteomes" id="UP000694906"/>
    </source>
</evidence>